<evidence type="ECO:0000256" key="2">
    <source>
        <dbReference type="SAM" id="SignalP"/>
    </source>
</evidence>
<dbReference type="Proteomes" id="UP000070409">
    <property type="component" value="Unassembled WGS sequence"/>
</dbReference>
<evidence type="ECO:0000313" key="3">
    <source>
        <dbReference type="EMBL" id="KXO89146.1"/>
    </source>
</evidence>
<feature type="chain" id="PRO_5046217367" description="PPE family domain-containing protein" evidence="2">
    <location>
        <begin position="28"/>
        <end position="492"/>
    </location>
</feature>
<name>A0A137YT45_9ACTN</name>
<evidence type="ECO:0008006" key="5">
    <source>
        <dbReference type="Google" id="ProtNLM"/>
    </source>
</evidence>
<gene>
    <name evidence="3" type="ORF">AXK61_11060</name>
</gene>
<proteinExistence type="predicted"/>
<comment type="caution">
    <text evidence="3">The sequence shown here is derived from an EMBL/GenBank/DDBJ whole genome shotgun (WGS) entry which is preliminary data.</text>
</comment>
<feature type="signal peptide" evidence="2">
    <location>
        <begin position="1"/>
        <end position="27"/>
    </location>
</feature>
<keyword evidence="2" id="KW-0732">Signal</keyword>
<feature type="compositionally biased region" description="Low complexity" evidence="1">
    <location>
        <begin position="410"/>
        <end position="492"/>
    </location>
</feature>
<accession>A0A137YT45</accession>
<feature type="compositionally biased region" description="Low complexity" evidence="1">
    <location>
        <begin position="376"/>
        <end position="395"/>
    </location>
</feature>
<dbReference type="EMBL" id="LSRE01000050">
    <property type="protein sequence ID" value="KXO89146.1"/>
    <property type="molecule type" value="Genomic_DNA"/>
</dbReference>
<evidence type="ECO:0000256" key="1">
    <source>
        <dbReference type="SAM" id="MobiDB-lite"/>
    </source>
</evidence>
<organism evidence="3 4">
    <name type="scientific">Tsukamurella pseudospumae</name>
    <dbReference type="NCBI Taxonomy" id="239498"/>
    <lineage>
        <taxon>Bacteria</taxon>
        <taxon>Bacillati</taxon>
        <taxon>Actinomycetota</taxon>
        <taxon>Actinomycetes</taxon>
        <taxon>Mycobacteriales</taxon>
        <taxon>Tsukamurellaceae</taxon>
        <taxon>Tsukamurella</taxon>
    </lineage>
</organism>
<protein>
    <recommendedName>
        <fullName evidence="5">PPE family domain-containing protein</fullName>
    </recommendedName>
</protein>
<dbReference type="RefSeq" id="WP_068747075.1">
    <property type="nucleotide sequence ID" value="NZ_LSRE01000050.1"/>
</dbReference>
<sequence length="492" mass="46304">MNRKATSIAALAAAAAIAAVPVSGATAATSTPAVVAASLPASAPAASPAAVLKNVAASSVVGAPASSAVPQGGIAPIVVVTDAAVQGAQSATVPAAAASATGVPISIPALPSAVTDILNTAGLPLAGVWQVVQVAQGVYTIWYKMLTSVPNAILTGQWGSVPSLFTKAINDSLTWVTTGTGPKAPATALSSSSTSSAAALPTLTVPSVVTDALNVAAIPVSAAWGAVQVFQTVYSAGYGLLTSVPNAILTGQWGSVPKLITDAINKSVDAVVSYPTTQLASASSAITKLIADLTPAGAVATTGPAVPSTGSAPLTTSSTTSGVDSKAITATALDLPQTGSDVSNAAAAKVRTGVAPPVVDAAAPFAPTSAPTAQATAAVAPAAPSAPSVPSVQTPEPEVTPTENATHNVPESSAPAASAPAASAPEASGAAATAPSASAPAAAAPAEAAPAAPAASAPAASASGADSAPEASSSGSSSSSSGSSGSSGSSDK</sequence>
<reference evidence="3 4" key="1">
    <citation type="submission" date="2016-02" db="EMBL/GenBank/DDBJ databases">
        <authorList>
            <person name="Teng J.L."/>
            <person name="Tang Y."/>
            <person name="Huang Y."/>
            <person name="Guo F."/>
            <person name="Wei W."/>
            <person name="Chen J.H."/>
            <person name="Wong S.Y."/>
            <person name="Lau S.K."/>
            <person name="Woo P.C."/>
        </authorList>
    </citation>
    <scope>NUCLEOTIDE SEQUENCE [LARGE SCALE GENOMIC DNA]</scope>
    <source>
        <strain evidence="3 4">JCM 13375</strain>
    </source>
</reference>
<keyword evidence="4" id="KW-1185">Reference proteome</keyword>
<feature type="region of interest" description="Disordered" evidence="1">
    <location>
        <begin position="376"/>
        <end position="492"/>
    </location>
</feature>
<evidence type="ECO:0000313" key="4">
    <source>
        <dbReference type="Proteomes" id="UP000070409"/>
    </source>
</evidence>